<dbReference type="SUPFAM" id="SSF56784">
    <property type="entry name" value="HAD-like"/>
    <property type="match status" value="1"/>
</dbReference>
<keyword evidence="7" id="KW-0460">Magnesium</keyword>
<dbReference type="Gene3D" id="1.20.1440.320">
    <property type="match status" value="1"/>
</dbReference>
<keyword evidence="4" id="KW-0028">Amino-acid biosynthesis</keyword>
<dbReference type="InterPro" id="IPR050582">
    <property type="entry name" value="HAD-like_SerB"/>
</dbReference>
<dbReference type="GO" id="GO:0000287">
    <property type="term" value="F:magnesium ion binding"/>
    <property type="evidence" value="ECO:0007669"/>
    <property type="project" value="TreeGrafter"/>
</dbReference>
<dbReference type="EC" id="3.1.3.3" evidence="3"/>
<comment type="caution">
    <text evidence="12">The sequence shown here is derived from an EMBL/GenBank/DDBJ whole genome shotgun (WGS) entry which is preliminary data.</text>
</comment>
<dbReference type="Proteomes" id="UP000021108">
    <property type="component" value="Unassembled WGS sequence"/>
</dbReference>
<evidence type="ECO:0000256" key="9">
    <source>
        <dbReference type="ARBA" id="ARBA00048138"/>
    </source>
</evidence>
<keyword evidence="6 12" id="KW-0378">Hydrolase</keyword>
<protein>
    <recommendedName>
        <fullName evidence="3">phosphoserine phosphatase</fullName>
        <ecNumber evidence="3">3.1.3.3</ecNumber>
    </recommendedName>
</protein>
<evidence type="ECO:0000256" key="4">
    <source>
        <dbReference type="ARBA" id="ARBA00022605"/>
    </source>
</evidence>
<evidence type="ECO:0000256" key="5">
    <source>
        <dbReference type="ARBA" id="ARBA00022723"/>
    </source>
</evidence>
<gene>
    <name evidence="12" type="ORF">J506_1442</name>
</gene>
<dbReference type="PATRIC" id="fig|1310607.3.peg.1397"/>
<accession>A0A009QD28</accession>
<dbReference type="PANTHER" id="PTHR43344:SF2">
    <property type="entry name" value="PHOSPHOSERINE PHOSPHATASE"/>
    <property type="match status" value="1"/>
</dbReference>
<feature type="chain" id="PRO_5001450269" description="phosphoserine phosphatase" evidence="11">
    <location>
        <begin position="28"/>
        <end position="441"/>
    </location>
</feature>
<dbReference type="RefSeq" id="WP_032059114.1">
    <property type="nucleotide sequence ID" value="NZ_JEXD01000008.1"/>
</dbReference>
<name>A0A009QD28_ACIBA</name>
<dbReference type="InterPro" id="IPR036412">
    <property type="entry name" value="HAD-like_sf"/>
</dbReference>
<evidence type="ECO:0000313" key="12">
    <source>
        <dbReference type="EMBL" id="EXC08131.1"/>
    </source>
</evidence>
<feature type="signal peptide" evidence="11">
    <location>
        <begin position="1"/>
        <end position="27"/>
    </location>
</feature>
<evidence type="ECO:0000256" key="8">
    <source>
        <dbReference type="ARBA" id="ARBA00023299"/>
    </source>
</evidence>
<dbReference type="GO" id="GO:0006564">
    <property type="term" value="P:L-serine biosynthetic process"/>
    <property type="evidence" value="ECO:0007669"/>
    <property type="project" value="UniProtKB-KW"/>
</dbReference>
<dbReference type="GO" id="GO:0005737">
    <property type="term" value="C:cytoplasm"/>
    <property type="evidence" value="ECO:0007669"/>
    <property type="project" value="TreeGrafter"/>
</dbReference>
<keyword evidence="8" id="KW-0718">Serine biosynthesis</keyword>
<proteinExistence type="predicted"/>
<dbReference type="InterPro" id="IPR023214">
    <property type="entry name" value="HAD_sf"/>
</dbReference>
<evidence type="ECO:0000256" key="2">
    <source>
        <dbReference type="ARBA" id="ARBA00005135"/>
    </source>
</evidence>
<dbReference type="PANTHER" id="PTHR43344">
    <property type="entry name" value="PHOSPHOSERINE PHOSPHATASE"/>
    <property type="match status" value="1"/>
</dbReference>
<comment type="catalytic activity">
    <reaction evidence="9">
        <text>O-phospho-L-serine + H2O = L-serine + phosphate</text>
        <dbReference type="Rhea" id="RHEA:21208"/>
        <dbReference type="ChEBI" id="CHEBI:15377"/>
        <dbReference type="ChEBI" id="CHEBI:33384"/>
        <dbReference type="ChEBI" id="CHEBI:43474"/>
        <dbReference type="ChEBI" id="CHEBI:57524"/>
        <dbReference type="EC" id="3.1.3.3"/>
    </reaction>
</comment>
<evidence type="ECO:0000313" key="13">
    <source>
        <dbReference type="Proteomes" id="UP000021108"/>
    </source>
</evidence>
<comment type="pathway">
    <text evidence="2">Amino-acid biosynthesis; L-serine biosynthesis; L-serine from 3-phospho-D-glycerate: step 3/3.</text>
</comment>
<evidence type="ECO:0000256" key="3">
    <source>
        <dbReference type="ARBA" id="ARBA00012640"/>
    </source>
</evidence>
<reference evidence="12 13" key="1">
    <citation type="submission" date="2014-02" db="EMBL/GenBank/DDBJ databases">
        <title>Comparative genomics and transcriptomics to identify genetic mechanisms underlying the emergence of carbapenem resistant Acinetobacter baumannii (CRAb).</title>
        <authorList>
            <person name="Harris A.D."/>
            <person name="Johnson K.J."/>
            <person name="George J."/>
            <person name="Shefchek K."/>
            <person name="Daugherty S.C."/>
            <person name="Parankush S."/>
            <person name="Sadzewicz L."/>
            <person name="Tallon L."/>
            <person name="Sengamalay N."/>
            <person name="Hazen T.H."/>
            <person name="Rasko D.A."/>
        </authorList>
    </citation>
    <scope>NUCLEOTIDE SEQUENCE [LARGE SCALE GENOMIC DNA]</scope>
    <source>
        <strain evidence="12 13">625974</strain>
    </source>
</reference>
<keyword evidence="11" id="KW-0732">Signal</keyword>
<evidence type="ECO:0000256" key="7">
    <source>
        <dbReference type="ARBA" id="ARBA00022842"/>
    </source>
</evidence>
<dbReference type="GO" id="GO:0036424">
    <property type="term" value="F:L-phosphoserine phosphatase activity"/>
    <property type="evidence" value="ECO:0007669"/>
    <property type="project" value="TreeGrafter"/>
</dbReference>
<evidence type="ECO:0000256" key="10">
    <source>
        <dbReference type="ARBA" id="ARBA00048523"/>
    </source>
</evidence>
<evidence type="ECO:0000256" key="1">
    <source>
        <dbReference type="ARBA" id="ARBA00001946"/>
    </source>
</evidence>
<dbReference type="Gene3D" id="3.40.50.1000">
    <property type="entry name" value="HAD superfamily/HAD-like"/>
    <property type="match status" value="1"/>
</dbReference>
<dbReference type="EMBL" id="JEXD01000008">
    <property type="protein sequence ID" value="EXC08131.1"/>
    <property type="molecule type" value="Genomic_DNA"/>
</dbReference>
<comment type="catalytic activity">
    <reaction evidence="10">
        <text>O-phospho-D-serine + H2O = D-serine + phosphate</text>
        <dbReference type="Rhea" id="RHEA:24873"/>
        <dbReference type="ChEBI" id="CHEBI:15377"/>
        <dbReference type="ChEBI" id="CHEBI:35247"/>
        <dbReference type="ChEBI" id="CHEBI:43474"/>
        <dbReference type="ChEBI" id="CHEBI:58680"/>
        <dbReference type="EC" id="3.1.3.3"/>
    </reaction>
</comment>
<keyword evidence="5" id="KW-0479">Metal-binding</keyword>
<evidence type="ECO:0000256" key="6">
    <source>
        <dbReference type="ARBA" id="ARBA00022801"/>
    </source>
</evidence>
<evidence type="ECO:0000256" key="11">
    <source>
        <dbReference type="SAM" id="SignalP"/>
    </source>
</evidence>
<comment type="cofactor">
    <cofactor evidence="1">
        <name>Mg(2+)</name>
        <dbReference type="ChEBI" id="CHEBI:18420"/>
    </cofactor>
</comment>
<dbReference type="AlphaFoldDB" id="A0A009QD28"/>
<organism evidence="12 13">
    <name type="scientific">Acinetobacter baumannii 625974</name>
    <dbReference type="NCBI Taxonomy" id="1310607"/>
    <lineage>
        <taxon>Bacteria</taxon>
        <taxon>Pseudomonadati</taxon>
        <taxon>Pseudomonadota</taxon>
        <taxon>Gammaproteobacteria</taxon>
        <taxon>Moraxellales</taxon>
        <taxon>Moraxellaceae</taxon>
        <taxon>Acinetobacter</taxon>
        <taxon>Acinetobacter calcoaceticus/baumannii complex</taxon>
    </lineage>
</organism>
<sequence>MQATHQLSKVAKALLLTSSLANMIALSACNYNPIQSTSPAVAIPKKEYIQKGQWDAFNFDQLNQLIATYGKDSPNYNPDKRPYIVTDFDNTSVFLDIEEATLIYQLEHLAFNVTPEQLNQIIRKEISSQNFEAAYNNQQGQAINIDKIAPDIIASYTWLYHHYRGLKGKQSLDQIKQDPHYLDFITKMRYLYAAIGDTFDHEVAYPWVTYLFTGFTEQQVRNLVKATVAWQMQQPIGPVTWTSPAALSGQAGVVKTTWENGLRPYREMQNLFKAFQDNGIDVYVCSASFIDVIKEIISNPEIGYNINEKNAYAMELERDAQNRILPEFRHGYTQTQGKGKTATIQRFLVSKYGYGPIFIAGDSEGDQNMMQDFAATQKVLIINRLRSPSSDIGKFSQQAVQSYGQANTKFLLQGRDANTGQFRPSMASLSYGAQTAKTTKN</sequence>